<dbReference type="RefSeq" id="WP_150050884.1">
    <property type="nucleotide sequence ID" value="NZ_VWPC01000012.1"/>
</dbReference>
<proteinExistence type="inferred from homology"/>
<organism evidence="4 5">
    <name type="scientific">Pseudomonas chlororaphis</name>
    <dbReference type="NCBI Taxonomy" id="587753"/>
    <lineage>
        <taxon>Bacteria</taxon>
        <taxon>Pseudomonadati</taxon>
        <taxon>Pseudomonadota</taxon>
        <taxon>Gammaproteobacteria</taxon>
        <taxon>Pseudomonadales</taxon>
        <taxon>Pseudomonadaceae</taxon>
        <taxon>Pseudomonas</taxon>
    </lineage>
</organism>
<feature type="domain" description="PBP" evidence="3">
    <location>
        <begin position="50"/>
        <end position="333"/>
    </location>
</feature>
<name>A0AB34C3I7_9PSED</name>
<evidence type="ECO:0000256" key="1">
    <source>
        <dbReference type="ARBA" id="ARBA00008725"/>
    </source>
</evidence>
<dbReference type="PANTHER" id="PTHR42996:SF1">
    <property type="entry name" value="PHOSPHATE-BINDING PROTEIN PSTS"/>
    <property type="match status" value="1"/>
</dbReference>
<gene>
    <name evidence="4" type="ORF">F2A38_13360</name>
</gene>
<dbReference type="Proteomes" id="UP000323924">
    <property type="component" value="Unassembled WGS sequence"/>
</dbReference>
<evidence type="ECO:0000313" key="5">
    <source>
        <dbReference type="Proteomes" id="UP000323924"/>
    </source>
</evidence>
<reference evidence="4 5" key="1">
    <citation type="submission" date="2019-09" db="EMBL/GenBank/DDBJ databases">
        <authorList>
            <person name="Vacheron J."/>
            <person name="Dubost A."/>
            <person name="Prigent-Combaret C."/>
            <person name="Muller D."/>
        </authorList>
    </citation>
    <scope>NUCLEOTIDE SEQUENCE [LARGE SCALE GENOMIC DNA]</scope>
    <source>
        <strain evidence="4 5">JV497</strain>
    </source>
</reference>
<dbReference type="AlphaFoldDB" id="A0AB34C3I7"/>
<dbReference type="EMBL" id="VWPC01000012">
    <property type="protein sequence ID" value="KAA5841533.1"/>
    <property type="molecule type" value="Genomic_DNA"/>
</dbReference>
<dbReference type="SUPFAM" id="SSF53850">
    <property type="entry name" value="Periplasmic binding protein-like II"/>
    <property type="match status" value="1"/>
</dbReference>
<dbReference type="InterPro" id="IPR024370">
    <property type="entry name" value="PBP_domain"/>
</dbReference>
<evidence type="ECO:0000256" key="2">
    <source>
        <dbReference type="SAM" id="SignalP"/>
    </source>
</evidence>
<protein>
    <submittedName>
        <fullName evidence="4">Protein disulfide reductase</fullName>
    </submittedName>
</protein>
<comment type="similarity">
    <text evidence="1">Belongs to the PstS family.</text>
</comment>
<evidence type="ECO:0000259" key="3">
    <source>
        <dbReference type="Pfam" id="PF12849"/>
    </source>
</evidence>
<dbReference type="InterPro" id="IPR050962">
    <property type="entry name" value="Phosphate-bind_PstS"/>
</dbReference>
<sequence>MSRHSLFATVLVLASLCSQPAMAAVIGGGSSSPLRLYTGTPALLPADFSYIGIGGGDEKAAFLTNAPVLLGLPLATSVDFAGSESLLTASELQTYNSTQSTSYGPLIQIPVAGMALAIPYKKSGTSTLQLTAAQLCDIFSGAISTWGAVLRNADTTPIKVIYRSGSSGSTELFTRFLNDSCPGRISVSSLLTQANFAPLPNHWQAVAGSADVVAAVNAGEGTIGYVASEYLAPHNNATSARVSKLPMAAGTAPLPTVANTRYALGYFPPPMTAMDRANPLKWVPSFGYGAGGQMPVPTQGNQYPIVGYTNLLIGQCYRDPADAEAIRRFLGELYSLAKVPVIYQHFFVTVPQTASQMSGLAGEIRKVFLDNAYGDNLDIGNVNVCHGIGRP</sequence>
<dbReference type="Pfam" id="PF12849">
    <property type="entry name" value="PBP_like_2"/>
    <property type="match status" value="1"/>
</dbReference>
<feature type="signal peptide" evidence="2">
    <location>
        <begin position="1"/>
        <end position="23"/>
    </location>
</feature>
<feature type="chain" id="PRO_5044248217" evidence="2">
    <location>
        <begin position="24"/>
        <end position="391"/>
    </location>
</feature>
<dbReference type="PANTHER" id="PTHR42996">
    <property type="entry name" value="PHOSPHATE-BINDING PROTEIN PSTS"/>
    <property type="match status" value="1"/>
</dbReference>
<accession>A0AB34C3I7</accession>
<comment type="caution">
    <text evidence="4">The sequence shown here is derived from an EMBL/GenBank/DDBJ whole genome shotgun (WGS) entry which is preliminary data.</text>
</comment>
<dbReference type="Gene3D" id="3.40.190.10">
    <property type="entry name" value="Periplasmic binding protein-like II"/>
    <property type="match status" value="2"/>
</dbReference>
<evidence type="ECO:0000313" key="4">
    <source>
        <dbReference type="EMBL" id="KAA5841533.1"/>
    </source>
</evidence>
<keyword evidence="2" id="KW-0732">Signal</keyword>